<dbReference type="GO" id="GO:0005886">
    <property type="term" value="C:plasma membrane"/>
    <property type="evidence" value="ECO:0007669"/>
    <property type="project" value="UniProtKB-SubCell"/>
</dbReference>
<dbReference type="KEGG" id="mlz:F6J85_14885"/>
<name>A0A5J6L765_9MICO</name>
<feature type="transmembrane region" description="Helical" evidence="8">
    <location>
        <begin position="330"/>
        <end position="363"/>
    </location>
</feature>
<feature type="transmembrane region" description="Helical" evidence="8">
    <location>
        <begin position="176"/>
        <end position="197"/>
    </location>
</feature>
<keyword evidence="10" id="KW-1185">Reference proteome</keyword>
<evidence type="ECO:0000256" key="5">
    <source>
        <dbReference type="ARBA" id="ARBA00022692"/>
    </source>
</evidence>
<evidence type="ECO:0000256" key="4">
    <source>
        <dbReference type="ARBA" id="ARBA00022475"/>
    </source>
</evidence>
<feature type="transmembrane region" description="Helical" evidence="8">
    <location>
        <begin position="232"/>
        <end position="254"/>
    </location>
</feature>
<dbReference type="EMBL" id="CP044232">
    <property type="protein sequence ID" value="QEW04246.1"/>
    <property type="molecule type" value="Genomic_DNA"/>
</dbReference>
<keyword evidence="5 8" id="KW-0812">Transmembrane</keyword>
<feature type="transmembrane region" description="Helical" evidence="8">
    <location>
        <begin position="55"/>
        <end position="74"/>
    </location>
</feature>
<keyword evidence="3" id="KW-0813">Transport</keyword>
<evidence type="ECO:0000313" key="10">
    <source>
        <dbReference type="Proteomes" id="UP000325516"/>
    </source>
</evidence>
<dbReference type="AlphaFoldDB" id="A0A5J6L765"/>
<dbReference type="InterPro" id="IPR002549">
    <property type="entry name" value="AI-2E-like"/>
</dbReference>
<feature type="transmembrane region" description="Helical" evidence="8">
    <location>
        <begin position="30"/>
        <end position="49"/>
    </location>
</feature>
<evidence type="ECO:0000256" key="2">
    <source>
        <dbReference type="ARBA" id="ARBA00009773"/>
    </source>
</evidence>
<evidence type="ECO:0000256" key="7">
    <source>
        <dbReference type="ARBA" id="ARBA00023136"/>
    </source>
</evidence>
<keyword evidence="7 8" id="KW-0472">Membrane</keyword>
<feature type="transmembrane region" description="Helical" evidence="8">
    <location>
        <begin position="86"/>
        <end position="107"/>
    </location>
</feature>
<comment type="subcellular location">
    <subcellularLocation>
        <location evidence="1">Cell membrane</location>
        <topology evidence="1">Multi-pass membrane protein</topology>
    </subcellularLocation>
</comment>
<evidence type="ECO:0000256" key="1">
    <source>
        <dbReference type="ARBA" id="ARBA00004651"/>
    </source>
</evidence>
<evidence type="ECO:0000256" key="8">
    <source>
        <dbReference type="SAM" id="Phobius"/>
    </source>
</evidence>
<accession>A0A5J6L765</accession>
<evidence type="ECO:0000256" key="6">
    <source>
        <dbReference type="ARBA" id="ARBA00022989"/>
    </source>
</evidence>
<feature type="transmembrane region" description="Helical" evidence="8">
    <location>
        <begin position="260"/>
        <end position="285"/>
    </location>
</feature>
<evidence type="ECO:0000256" key="3">
    <source>
        <dbReference type="ARBA" id="ARBA00022448"/>
    </source>
</evidence>
<sequence length="383" mass="39555">MIGRGGHPVIGRGGHLVDAPSFGAMMRRPYVGGLVLTGGVLTAFTAWTLIGPLAPVVWCIALAAFFAIGLSPLVRALHRWGMPRPLAITAVSSAVALALAGVVLMIVPPVVDQTTQLLARADEFVASGALDSVAAQLQQFVPVAVLDVTAMLDGMLAGVAGATVQTVSSGVVGAGLALGNGFFLTTIVIVLTVYFLASGRWFRGQFVALLPRRHRYTGVRVVSRVGSAVGRYFLGQMLLALITGVTSLILLVATGSALPLLFAAVAMITALIPLIGIPLGALIIVGSQALIAPADPVPWLVLAGWYVFYMAFEAYVLAPRVVGRSVAIPAVMVLLVTLIGGTLYGIIGALLAVPAAVAVNVAVRELRHARARATARMPVAVAP</sequence>
<reference evidence="10" key="1">
    <citation type="submission" date="2019-09" db="EMBL/GenBank/DDBJ databases">
        <title>Mumia zhuanghuii sp. nov. isolated from the intestinal contents of plateau pika (Ochotona curzoniae) in the Qinghai-Tibet plateau of China.</title>
        <authorList>
            <person name="Tian Z."/>
        </authorList>
    </citation>
    <scope>NUCLEOTIDE SEQUENCE [LARGE SCALE GENOMIC DNA]</scope>
    <source>
        <strain evidence="10">L-031</strain>
    </source>
</reference>
<protein>
    <submittedName>
        <fullName evidence="9">AI-2E family transporter</fullName>
    </submittedName>
</protein>
<comment type="similarity">
    <text evidence="2">Belongs to the autoinducer-2 exporter (AI-2E) (TC 2.A.86) family.</text>
</comment>
<keyword evidence="6 8" id="KW-1133">Transmembrane helix</keyword>
<evidence type="ECO:0000313" key="9">
    <source>
        <dbReference type="EMBL" id="QEW04246.1"/>
    </source>
</evidence>
<gene>
    <name evidence="9" type="ORF">F6J85_14885</name>
</gene>
<keyword evidence="4" id="KW-1003">Cell membrane</keyword>
<dbReference type="PANTHER" id="PTHR21716:SF53">
    <property type="entry name" value="PERMEASE PERM-RELATED"/>
    <property type="match status" value="1"/>
</dbReference>
<dbReference type="RefSeq" id="WP_150926213.1">
    <property type="nucleotide sequence ID" value="NZ_CP044232.1"/>
</dbReference>
<feature type="transmembrane region" description="Helical" evidence="8">
    <location>
        <begin position="297"/>
        <end position="318"/>
    </location>
</feature>
<proteinExistence type="inferred from homology"/>
<dbReference type="Pfam" id="PF01594">
    <property type="entry name" value="AI-2E_transport"/>
    <property type="match status" value="1"/>
</dbReference>
<organism evidence="9 10">
    <name type="scientific">Microbacterium lushaniae</name>
    <dbReference type="NCBI Taxonomy" id="2614639"/>
    <lineage>
        <taxon>Bacteria</taxon>
        <taxon>Bacillati</taxon>
        <taxon>Actinomycetota</taxon>
        <taxon>Actinomycetes</taxon>
        <taxon>Micrococcales</taxon>
        <taxon>Microbacteriaceae</taxon>
        <taxon>Microbacterium</taxon>
    </lineage>
</organism>
<dbReference type="Proteomes" id="UP000325516">
    <property type="component" value="Chromosome"/>
</dbReference>
<dbReference type="PANTHER" id="PTHR21716">
    <property type="entry name" value="TRANSMEMBRANE PROTEIN"/>
    <property type="match status" value="1"/>
</dbReference>